<dbReference type="PROSITE" id="PS51379">
    <property type="entry name" value="4FE4S_FER_2"/>
    <property type="match status" value="1"/>
</dbReference>
<keyword evidence="7" id="KW-0411">Iron-sulfur</keyword>
<proteinExistence type="predicted"/>
<dbReference type="Gene3D" id="2.40.50.100">
    <property type="match status" value="1"/>
</dbReference>
<name>A0A1H4AIU8_9FIRM</name>
<dbReference type="InterPro" id="IPR010208">
    <property type="entry name" value="Ion_transpt_RnfC/RsxC"/>
</dbReference>
<dbReference type="SUPFAM" id="SSF51230">
    <property type="entry name" value="Single hybrid motif"/>
    <property type="match status" value="1"/>
</dbReference>
<dbReference type="GO" id="GO:0046872">
    <property type="term" value="F:metal ion binding"/>
    <property type="evidence" value="ECO:0007669"/>
    <property type="project" value="UniProtKB-KW"/>
</dbReference>
<dbReference type="PANTHER" id="PTHR43034">
    <property type="entry name" value="ION-TRANSLOCATING OXIDOREDUCTASE COMPLEX SUBUNIT C"/>
    <property type="match status" value="1"/>
</dbReference>
<keyword evidence="5" id="KW-0249">Electron transport</keyword>
<dbReference type="Pfam" id="PF10531">
    <property type="entry name" value="SLBB"/>
    <property type="match status" value="1"/>
</dbReference>
<keyword evidence="2" id="KW-0004">4Fe-4S</keyword>
<keyword evidence="10" id="KW-1185">Reference proteome</keyword>
<dbReference type="SUPFAM" id="SSF46548">
    <property type="entry name" value="alpha-helical ferredoxin"/>
    <property type="match status" value="1"/>
</dbReference>
<dbReference type="OrthoDB" id="9767754at2"/>
<dbReference type="PROSITE" id="PS00198">
    <property type="entry name" value="4FE4S_FER_1"/>
    <property type="match status" value="1"/>
</dbReference>
<dbReference type="GO" id="GO:0016020">
    <property type="term" value="C:membrane"/>
    <property type="evidence" value="ECO:0007669"/>
    <property type="project" value="InterPro"/>
</dbReference>
<evidence type="ECO:0000256" key="6">
    <source>
        <dbReference type="ARBA" id="ARBA00023004"/>
    </source>
</evidence>
<evidence type="ECO:0000256" key="2">
    <source>
        <dbReference type="ARBA" id="ARBA00022485"/>
    </source>
</evidence>
<sequence length="441" mass="47806">MSSNLVEIVKSAGIVGAGGATFPTHVKIDAEVEIVIVNGAECEPLLRVDQQLMDLRAHHMLVALKAVMDQTGAKQGIVGLKKKYTPAIGALNKELPQFPGIKLHIMNNFYPAGDEQTLVYDATGRIVPEGGIPLNVGTLVINVETLLNIYDMMVDEKPVIDKYITVTGCVQKEITTQVPLGITVREALELAGGPTISDFVIINGGPMMGKIVDIDSFITKGTKGLIVLPKDHSLIISKTKSVQDTIKLAAMACMQCSLCTELCPRYALGHNLEPHKLMRIAAYGSTCDMTTQATNAFLCCECGLCQYACVMDLQPWKFNQVLKRELGAKGIKNPHHNHPDKADPFKDDKKYDVHRLITRLGLDAYDKPAPMVECKKTFTAVNLQLGQHIGAPAEPVVSVGDEVKRGQLIGEIPEGKLSARLFASIDGRVTAIKDGVITIES</sequence>
<keyword evidence="6" id="KW-0408">Iron</keyword>
<dbReference type="InterPro" id="IPR017054">
    <property type="entry name" value="PduS"/>
</dbReference>
<dbReference type="GO" id="GO:0051539">
    <property type="term" value="F:4 iron, 4 sulfur cluster binding"/>
    <property type="evidence" value="ECO:0007669"/>
    <property type="project" value="UniProtKB-KW"/>
</dbReference>
<dbReference type="Pfam" id="PF01512">
    <property type="entry name" value="Complex1_51K"/>
    <property type="match status" value="1"/>
</dbReference>
<dbReference type="InterPro" id="IPR026902">
    <property type="entry name" value="RnfC_N"/>
</dbReference>
<dbReference type="Proteomes" id="UP000199394">
    <property type="component" value="Unassembled WGS sequence"/>
</dbReference>
<dbReference type="SUPFAM" id="SSF142019">
    <property type="entry name" value="Nqo1 FMN-binding domain-like"/>
    <property type="match status" value="1"/>
</dbReference>
<dbReference type="AlphaFoldDB" id="A0A1H4AIU8"/>
<dbReference type="InterPro" id="IPR019554">
    <property type="entry name" value="Soluble_ligand-bd"/>
</dbReference>
<evidence type="ECO:0000256" key="1">
    <source>
        <dbReference type="ARBA" id="ARBA00022448"/>
    </source>
</evidence>
<evidence type="ECO:0000313" key="10">
    <source>
        <dbReference type="Proteomes" id="UP000199394"/>
    </source>
</evidence>
<evidence type="ECO:0000259" key="8">
    <source>
        <dbReference type="PROSITE" id="PS51379"/>
    </source>
</evidence>
<gene>
    <name evidence="9" type="ORF">SAMN04515656_10894</name>
</gene>
<dbReference type="PANTHER" id="PTHR43034:SF2">
    <property type="entry name" value="ION-TRANSLOCATING OXIDOREDUCTASE COMPLEX SUBUNIT C"/>
    <property type="match status" value="1"/>
</dbReference>
<accession>A0A1H4AIU8</accession>
<dbReference type="GO" id="GO:0009055">
    <property type="term" value="F:electron transfer activity"/>
    <property type="evidence" value="ECO:0007669"/>
    <property type="project" value="InterPro"/>
</dbReference>
<feature type="domain" description="4Fe-4S ferredoxin-type" evidence="8">
    <location>
        <begin position="244"/>
        <end position="273"/>
    </location>
</feature>
<reference evidence="9 10" key="1">
    <citation type="submission" date="2016-10" db="EMBL/GenBank/DDBJ databases">
        <authorList>
            <person name="de Groot N.N."/>
        </authorList>
    </citation>
    <scope>NUCLEOTIDE SEQUENCE [LARGE SCALE GENOMIC DNA]</scope>
    <source>
        <strain evidence="9 10">SR12</strain>
    </source>
</reference>
<dbReference type="EMBL" id="FNRK01000008">
    <property type="protein sequence ID" value="SEA35850.1"/>
    <property type="molecule type" value="Genomic_DNA"/>
</dbReference>
<evidence type="ECO:0000256" key="5">
    <source>
        <dbReference type="ARBA" id="ARBA00022982"/>
    </source>
</evidence>
<dbReference type="STRING" id="81409.SAMN04515656_10894"/>
<dbReference type="InterPro" id="IPR037225">
    <property type="entry name" value="Nuo51_FMN-bd_sf"/>
</dbReference>
<evidence type="ECO:0000256" key="4">
    <source>
        <dbReference type="ARBA" id="ARBA00022737"/>
    </source>
</evidence>
<dbReference type="InterPro" id="IPR011538">
    <property type="entry name" value="Nuo51_FMN-bd"/>
</dbReference>
<dbReference type="InterPro" id="IPR017900">
    <property type="entry name" value="4Fe4S_Fe_S_CS"/>
</dbReference>
<dbReference type="Gene3D" id="3.40.50.11540">
    <property type="entry name" value="NADH-ubiquinone oxidoreductase 51kDa subunit"/>
    <property type="match status" value="1"/>
</dbReference>
<evidence type="ECO:0000256" key="3">
    <source>
        <dbReference type="ARBA" id="ARBA00022723"/>
    </source>
</evidence>
<keyword evidence="4" id="KW-0677">Repeat</keyword>
<dbReference type="SUPFAM" id="SSF142984">
    <property type="entry name" value="Nqo1 middle domain-like"/>
    <property type="match status" value="1"/>
</dbReference>
<dbReference type="Gene3D" id="1.10.1060.10">
    <property type="entry name" value="Alpha-helical ferredoxin"/>
    <property type="match status" value="1"/>
</dbReference>
<dbReference type="Pfam" id="PF13534">
    <property type="entry name" value="Fer4_17"/>
    <property type="match status" value="1"/>
</dbReference>
<dbReference type="InterPro" id="IPR011053">
    <property type="entry name" value="Single_hybrid_motif"/>
</dbReference>
<dbReference type="InterPro" id="IPR017896">
    <property type="entry name" value="4Fe4S_Fe-S-bd"/>
</dbReference>
<dbReference type="PIRSF" id="PIRSF036408">
    <property type="entry name" value="PduS_prd"/>
    <property type="match status" value="1"/>
</dbReference>
<protein>
    <submittedName>
        <fullName evidence="9">Na+-translocating ferredoxin:NAD+ oxidoreductase RNF, RnfC subunit</fullName>
    </submittedName>
</protein>
<evidence type="ECO:0000313" key="9">
    <source>
        <dbReference type="EMBL" id="SEA35850.1"/>
    </source>
</evidence>
<dbReference type="Pfam" id="PF13375">
    <property type="entry name" value="RnfC_N"/>
    <property type="match status" value="1"/>
</dbReference>
<keyword evidence="1" id="KW-0813">Transport</keyword>
<dbReference type="RefSeq" id="WP_090306512.1">
    <property type="nucleotide sequence ID" value="NZ_FNRK01000008.1"/>
</dbReference>
<evidence type="ECO:0000256" key="7">
    <source>
        <dbReference type="ARBA" id="ARBA00023014"/>
    </source>
</evidence>
<dbReference type="InterPro" id="IPR009051">
    <property type="entry name" value="Helical_ferredxn"/>
</dbReference>
<organism evidence="9 10">
    <name type="scientific">Eubacterium aggregans</name>
    <dbReference type="NCBI Taxonomy" id="81409"/>
    <lineage>
        <taxon>Bacteria</taxon>
        <taxon>Bacillati</taxon>
        <taxon>Bacillota</taxon>
        <taxon>Clostridia</taxon>
        <taxon>Eubacteriales</taxon>
        <taxon>Eubacteriaceae</taxon>
        <taxon>Eubacterium</taxon>
    </lineage>
</organism>
<keyword evidence="3" id="KW-0479">Metal-binding</keyword>